<keyword evidence="1" id="KW-0472">Membrane</keyword>
<protein>
    <submittedName>
        <fullName evidence="2">ALG6 isoform 7</fullName>
    </submittedName>
</protein>
<organism evidence="2 3">
    <name type="scientific">Pan troglodytes</name>
    <name type="common">Chimpanzee</name>
    <dbReference type="NCBI Taxonomy" id="9598"/>
    <lineage>
        <taxon>Eukaryota</taxon>
        <taxon>Metazoa</taxon>
        <taxon>Chordata</taxon>
        <taxon>Craniata</taxon>
        <taxon>Vertebrata</taxon>
        <taxon>Euteleostomi</taxon>
        <taxon>Mammalia</taxon>
        <taxon>Eutheria</taxon>
        <taxon>Euarchontoglires</taxon>
        <taxon>Primates</taxon>
        <taxon>Haplorrhini</taxon>
        <taxon>Catarrhini</taxon>
        <taxon>Hominidae</taxon>
        <taxon>Pan</taxon>
    </lineage>
</organism>
<dbReference type="EMBL" id="NBAG03000229">
    <property type="protein sequence ID" value="PNI71254.1"/>
    <property type="molecule type" value="Genomic_DNA"/>
</dbReference>
<dbReference type="Proteomes" id="UP000236370">
    <property type="component" value="Unassembled WGS sequence"/>
</dbReference>
<evidence type="ECO:0000256" key="1">
    <source>
        <dbReference type="SAM" id="Phobius"/>
    </source>
</evidence>
<proteinExistence type="predicted"/>
<name>A0A2J8NHM0_PANTR</name>
<dbReference type="AlphaFoldDB" id="A0A2J8NHM0"/>
<gene>
    <name evidence="2" type="ORF">CK820_G0010422</name>
</gene>
<reference evidence="2 3" key="1">
    <citation type="submission" date="2017-12" db="EMBL/GenBank/DDBJ databases">
        <title>High-resolution comparative analysis of great ape genomes.</title>
        <authorList>
            <person name="Pollen A."/>
            <person name="Hastie A."/>
            <person name="Hormozdiari F."/>
            <person name="Dougherty M."/>
            <person name="Liu R."/>
            <person name="Chaisson M."/>
            <person name="Hoppe E."/>
            <person name="Hill C."/>
            <person name="Pang A."/>
            <person name="Hillier L."/>
            <person name="Baker C."/>
            <person name="Armstrong J."/>
            <person name="Shendure J."/>
            <person name="Paten B."/>
            <person name="Wilson R."/>
            <person name="Chao H."/>
            <person name="Schneider V."/>
            <person name="Ventura M."/>
            <person name="Kronenberg Z."/>
            <person name="Murali S."/>
            <person name="Gordon D."/>
            <person name="Cantsilieris S."/>
            <person name="Munson K."/>
            <person name="Nelson B."/>
            <person name="Raja A."/>
            <person name="Underwood J."/>
            <person name="Diekhans M."/>
            <person name="Fiddes I."/>
            <person name="Haussler D."/>
            <person name="Eichler E."/>
        </authorList>
    </citation>
    <scope>NUCLEOTIDE SEQUENCE [LARGE SCALE GENOMIC DNA]</scope>
    <source>
        <strain evidence="2">Yerkes chimp pedigree #C0471</strain>
    </source>
</reference>
<keyword evidence="1" id="KW-0812">Transmembrane</keyword>
<comment type="caution">
    <text evidence="2">The sequence shown here is derived from an EMBL/GenBank/DDBJ whole genome shotgun (WGS) entry which is preliminary data.</text>
</comment>
<evidence type="ECO:0000313" key="2">
    <source>
        <dbReference type="EMBL" id="PNI71254.1"/>
    </source>
</evidence>
<sequence length="43" mass="5073">MEKWYLMTIVVLIGLTVRWTVSLNSYSGNTFLLVKKKTKFSFE</sequence>
<evidence type="ECO:0000313" key="3">
    <source>
        <dbReference type="Proteomes" id="UP000236370"/>
    </source>
</evidence>
<feature type="transmembrane region" description="Helical" evidence="1">
    <location>
        <begin position="6"/>
        <end position="26"/>
    </location>
</feature>
<keyword evidence="1" id="KW-1133">Transmembrane helix</keyword>
<accession>A0A2J8NHM0</accession>